<dbReference type="NCBIfam" id="TIGR00079">
    <property type="entry name" value="pept_deformyl"/>
    <property type="match status" value="1"/>
</dbReference>
<dbReference type="InterPro" id="IPR036821">
    <property type="entry name" value="Peptide_deformylase_sf"/>
</dbReference>
<feature type="binding site" evidence="6">
    <location>
        <position position="184"/>
    </location>
    <ligand>
        <name>Fe cation</name>
        <dbReference type="ChEBI" id="CHEBI:24875"/>
    </ligand>
</feature>
<dbReference type="PRINTS" id="PR01576">
    <property type="entry name" value="PDEFORMYLASE"/>
</dbReference>
<keyword evidence="4 6" id="KW-0648">Protein biosynthesis</keyword>
<dbReference type="EC" id="3.5.1.88" evidence="6"/>
<evidence type="ECO:0000256" key="4">
    <source>
        <dbReference type="ARBA" id="ARBA00022917"/>
    </source>
</evidence>
<name>A0A150LQ28_9BACI</name>
<dbReference type="SUPFAM" id="SSF56420">
    <property type="entry name" value="Peptide deformylase"/>
    <property type="match status" value="1"/>
</dbReference>
<dbReference type="Gene3D" id="3.90.45.10">
    <property type="entry name" value="Peptide deformylase"/>
    <property type="match status" value="1"/>
</dbReference>
<dbReference type="PANTHER" id="PTHR10458:SF8">
    <property type="entry name" value="PEPTIDE DEFORMYLASE 2"/>
    <property type="match status" value="1"/>
</dbReference>
<comment type="similarity">
    <text evidence="1 6">Belongs to the polypeptide deformylase family.</text>
</comment>
<dbReference type="HAMAP" id="MF_00163">
    <property type="entry name" value="Pep_deformylase"/>
    <property type="match status" value="1"/>
</dbReference>
<feature type="active site" evidence="6">
    <location>
        <position position="185"/>
    </location>
</feature>
<organism evidence="7 8">
    <name type="scientific">Caldibacillus debilis</name>
    <dbReference type="NCBI Taxonomy" id="301148"/>
    <lineage>
        <taxon>Bacteria</taxon>
        <taxon>Bacillati</taxon>
        <taxon>Bacillota</taxon>
        <taxon>Bacilli</taxon>
        <taxon>Bacillales</taxon>
        <taxon>Bacillaceae</taxon>
        <taxon>Caldibacillus</taxon>
    </lineage>
</organism>
<keyword evidence="2 6" id="KW-0479">Metal-binding</keyword>
<dbReference type="EMBL" id="LQYT01000073">
    <property type="protein sequence ID" value="KYD14383.1"/>
    <property type="molecule type" value="Genomic_DNA"/>
</dbReference>
<dbReference type="FunFam" id="3.90.45.10:FF:000002">
    <property type="entry name" value="Peptide deformylase"/>
    <property type="match status" value="1"/>
</dbReference>
<accession>A0A150LQ28</accession>
<comment type="function">
    <text evidence="6">Removes the formyl group from the N-terminal Met of newly synthesized proteins. Requires at least a dipeptide for an efficient rate of reaction. N-terminal L-methionine is a prerequisite for activity but the enzyme has broad specificity at other positions.</text>
</comment>
<comment type="catalytic activity">
    <reaction evidence="6">
        <text>N-terminal N-formyl-L-methionyl-[peptide] + H2O = N-terminal L-methionyl-[peptide] + formate</text>
        <dbReference type="Rhea" id="RHEA:24420"/>
        <dbReference type="Rhea" id="RHEA-COMP:10639"/>
        <dbReference type="Rhea" id="RHEA-COMP:10640"/>
        <dbReference type="ChEBI" id="CHEBI:15377"/>
        <dbReference type="ChEBI" id="CHEBI:15740"/>
        <dbReference type="ChEBI" id="CHEBI:49298"/>
        <dbReference type="ChEBI" id="CHEBI:64731"/>
        <dbReference type="EC" id="3.5.1.88"/>
    </reaction>
</comment>
<dbReference type="PIRSF" id="PIRSF004749">
    <property type="entry name" value="Pep_def"/>
    <property type="match status" value="1"/>
</dbReference>
<evidence type="ECO:0000256" key="1">
    <source>
        <dbReference type="ARBA" id="ARBA00010759"/>
    </source>
</evidence>
<protein>
    <recommendedName>
        <fullName evidence="6">Peptide deformylase</fullName>
        <shortName evidence="6">PDF</shortName>
        <ecNumber evidence="6">3.5.1.88</ecNumber>
    </recommendedName>
    <alternativeName>
        <fullName evidence="6">Polypeptide deformylase</fullName>
    </alternativeName>
</protein>
<evidence type="ECO:0000256" key="3">
    <source>
        <dbReference type="ARBA" id="ARBA00022801"/>
    </source>
</evidence>
<dbReference type="GO" id="GO:0046872">
    <property type="term" value="F:metal ion binding"/>
    <property type="evidence" value="ECO:0007669"/>
    <property type="project" value="UniProtKB-KW"/>
</dbReference>
<dbReference type="InterPro" id="IPR023635">
    <property type="entry name" value="Peptide_deformylase"/>
</dbReference>
<dbReference type="PANTHER" id="PTHR10458">
    <property type="entry name" value="PEPTIDE DEFORMYLASE"/>
    <property type="match status" value="1"/>
</dbReference>
<evidence type="ECO:0000313" key="8">
    <source>
        <dbReference type="Proteomes" id="UP000075683"/>
    </source>
</evidence>
<evidence type="ECO:0000256" key="2">
    <source>
        <dbReference type="ARBA" id="ARBA00022723"/>
    </source>
</evidence>
<evidence type="ECO:0000313" key="7">
    <source>
        <dbReference type="EMBL" id="KYD14383.1"/>
    </source>
</evidence>
<dbReference type="Proteomes" id="UP000075683">
    <property type="component" value="Unassembled WGS sequence"/>
</dbReference>
<feature type="binding site" evidence="6">
    <location>
        <position position="188"/>
    </location>
    <ligand>
        <name>Fe cation</name>
        <dbReference type="ChEBI" id="CHEBI:24875"/>
    </ligand>
</feature>
<proteinExistence type="inferred from homology"/>
<dbReference type="Pfam" id="PF01327">
    <property type="entry name" value="Pep_deformylase"/>
    <property type="match status" value="1"/>
</dbReference>
<dbReference type="PATRIC" id="fig|301148.3.peg.318"/>
<keyword evidence="3 6" id="KW-0378">Hydrolase</keyword>
<gene>
    <name evidence="6" type="primary">def</name>
    <name evidence="7" type="ORF">B4135_2810</name>
</gene>
<evidence type="ECO:0000256" key="6">
    <source>
        <dbReference type="HAMAP-Rule" id="MF_00163"/>
    </source>
</evidence>
<feature type="binding site" evidence="6">
    <location>
        <position position="141"/>
    </location>
    <ligand>
        <name>Fe cation</name>
        <dbReference type="ChEBI" id="CHEBI:24875"/>
    </ligand>
</feature>
<comment type="cofactor">
    <cofactor evidence="6">
        <name>Fe(2+)</name>
        <dbReference type="ChEBI" id="CHEBI:29033"/>
    </cofactor>
    <text evidence="6">Binds 1 Fe(2+) ion.</text>
</comment>
<dbReference type="GO" id="GO:0042586">
    <property type="term" value="F:peptide deformylase activity"/>
    <property type="evidence" value="ECO:0007669"/>
    <property type="project" value="UniProtKB-UniRule"/>
</dbReference>
<dbReference type="CDD" id="cd00487">
    <property type="entry name" value="Pep_deformylase"/>
    <property type="match status" value="1"/>
</dbReference>
<keyword evidence="5 6" id="KW-0408">Iron</keyword>
<comment type="caution">
    <text evidence="7">The sequence shown here is derived from an EMBL/GenBank/DDBJ whole genome shotgun (WGS) entry which is preliminary data.</text>
</comment>
<evidence type="ECO:0000256" key="5">
    <source>
        <dbReference type="ARBA" id="ARBA00023004"/>
    </source>
</evidence>
<reference evidence="7 8" key="1">
    <citation type="submission" date="2016-01" db="EMBL/GenBank/DDBJ databases">
        <title>Draft Genome Sequences of Seven Thermophilic Sporeformers Isolated from Foods.</title>
        <authorList>
            <person name="Berendsen E.M."/>
            <person name="Wells-Bennik M.H."/>
            <person name="Krawcyk A.O."/>
            <person name="De Jong A."/>
            <person name="Holsappel S."/>
            <person name="Eijlander R.T."/>
            <person name="Kuipers O.P."/>
        </authorList>
    </citation>
    <scope>NUCLEOTIDE SEQUENCE [LARGE SCALE GENOMIC DNA]</scope>
    <source>
        <strain evidence="7 8">B4135</strain>
    </source>
</reference>
<sequence>MYSKAIRLHSQTGKTLLDYITLKMRLTGVKPMITMKDIIRDGHPTLRKVAKEVPLPPSKEDIETGKLLMEYVQNSQNEEIAARYGLRPGVGLAAPQINVSKRIIAVHFEDYSGKTYSHILFNPKIISHSVEKAYLVSGEGCLSVDEDIPGYVPRYARITVEAYDEEGKKLRLRLKEYAAIVFQHEIDHLNGILFYDHIDKENPFKPIDNAIPVGQ</sequence>
<dbReference type="GO" id="GO:0006412">
    <property type="term" value="P:translation"/>
    <property type="evidence" value="ECO:0007669"/>
    <property type="project" value="UniProtKB-UniRule"/>
</dbReference>
<dbReference type="AlphaFoldDB" id="A0A150LQ28"/>
<dbReference type="STRING" id="301148.B4135_2810"/>